<comment type="catalytic activity">
    <reaction evidence="5 6">
        <text>adenosine(37) in tRNA + dimethylallyl diphosphate = N(6)-dimethylallyladenosine(37) in tRNA + diphosphate</text>
        <dbReference type="Rhea" id="RHEA:26482"/>
        <dbReference type="Rhea" id="RHEA-COMP:10162"/>
        <dbReference type="Rhea" id="RHEA-COMP:10375"/>
        <dbReference type="ChEBI" id="CHEBI:33019"/>
        <dbReference type="ChEBI" id="CHEBI:57623"/>
        <dbReference type="ChEBI" id="CHEBI:74411"/>
        <dbReference type="ChEBI" id="CHEBI:74415"/>
        <dbReference type="EC" id="2.5.1.75"/>
    </reaction>
</comment>
<comment type="caution">
    <text evidence="10">The sequence shown here is derived from an EMBL/GenBank/DDBJ whole genome shotgun (WGS) entry which is preliminary data.</text>
</comment>
<organism evidence="10 11">
    <name type="scientific">Lachnellula willkommii</name>
    <dbReference type="NCBI Taxonomy" id="215461"/>
    <lineage>
        <taxon>Eukaryota</taxon>
        <taxon>Fungi</taxon>
        <taxon>Dikarya</taxon>
        <taxon>Ascomycota</taxon>
        <taxon>Pezizomycotina</taxon>
        <taxon>Leotiomycetes</taxon>
        <taxon>Helotiales</taxon>
        <taxon>Lachnaceae</taxon>
        <taxon>Lachnellula</taxon>
    </lineage>
</organism>
<keyword evidence="4 5" id="KW-0067">ATP-binding</keyword>
<dbReference type="InterPro" id="IPR036236">
    <property type="entry name" value="Znf_C2H2_sf"/>
</dbReference>
<dbReference type="HAMAP" id="MF_00185">
    <property type="entry name" value="IPP_trans"/>
    <property type="match status" value="1"/>
</dbReference>
<evidence type="ECO:0000256" key="1">
    <source>
        <dbReference type="ARBA" id="ARBA00005842"/>
    </source>
</evidence>
<keyword evidence="5" id="KW-0963">Cytoplasm</keyword>
<dbReference type="Gene3D" id="3.30.160.60">
    <property type="entry name" value="Classic Zinc Finger"/>
    <property type="match status" value="1"/>
</dbReference>
<evidence type="ECO:0000256" key="7">
    <source>
        <dbReference type="RuleBase" id="RU003785"/>
    </source>
</evidence>
<evidence type="ECO:0000256" key="4">
    <source>
        <dbReference type="ARBA" id="ARBA00022840"/>
    </source>
</evidence>
<feature type="compositionally biased region" description="Basic and acidic residues" evidence="8">
    <location>
        <begin position="468"/>
        <end position="486"/>
    </location>
</feature>
<dbReference type="Pfam" id="PF12874">
    <property type="entry name" value="zf-met"/>
    <property type="match status" value="1"/>
</dbReference>
<feature type="domain" description="C2H2-type" evidence="9">
    <location>
        <begin position="441"/>
        <end position="464"/>
    </location>
</feature>
<dbReference type="InterPro" id="IPR039657">
    <property type="entry name" value="Dimethylallyltransferase"/>
</dbReference>
<dbReference type="InterPro" id="IPR027417">
    <property type="entry name" value="P-loop_NTPase"/>
</dbReference>
<gene>
    <name evidence="10" type="primary">tit1</name>
    <name evidence="10" type="ORF">LAWI1_G000481</name>
</gene>
<dbReference type="PIRSF" id="PIRSF039110">
    <property type="entry name" value="IPP_transferase"/>
    <property type="match status" value="1"/>
</dbReference>
<protein>
    <recommendedName>
        <fullName evidence="5 6">tRNA dimethylallyltransferase</fullName>
        <ecNumber evidence="5 6">2.5.1.75</ecNumber>
    </recommendedName>
</protein>
<proteinExistence type="inferred from homology"/>
<dbReference type="SUPFAM" id="SSF52540">
    <property type="entry name" value="P-loop containing nucleoside triphosphate hydrolases"/>
    <property type="match status" value="2"/>
</dbReference>
<dbReference type="GO" id="GO:0005524">
    <property type="term" value="F:ATP binding"/>
    <property type="evidence" value="ECO:0007669"/>
    <property type="project" value="UniProtKB-UniRule"/>
</dbReference>
<dbReference type="EMBL" id="QGML01000039">
    <property type="protein sequence ID" value="TVY94133.1"/>
    <property type="molecule type" value="Genomic_DNA"/>
</dbReference>
<evidence type="ECO:0000259" key="9">
    <source>
        <dbReference type="Pfam" id="PF12874"/>
    </source>
</evidence>
<dbReference type="GO" id="GO:0052381">
    <property type="term" value="F:tRNA dimethylallyltransferase activity"/>
    <property type="evidence" value="ECO:0007669"/>
    <property type="project" value="UniProtKB-UniRule"/>
</dbReference>
<keyword evidence="2 5" id="KW-0808">Transferase</keyword>
<evidence type="ECO:0000313" key="10">
    <source>
        <dbReference type="EMBL" id="TVY94133.1"/>
    </source>
</evidence>
<keyword evidence="11" id="KW-1185">Reference proteome</keyword>
<dbReference type="SUPFAM" id="SSF57667">
    <property type="entry name" value="beta-beta-alpha zinc fingers"/>
    <property type="match status" value="1"/>
</dbReference>
<feature type="region of interest" description="Disordered" evidence="8">
    <location>
        <begin position="462"/>
        <end position="493"/>
    </location>
</feature>
<dbReference type="GO" id="GO:0006400">
    <property type="term" value="P:tRNA modification"/>
    <property type="evidence" value="ECO:0007669"/>
    <property type="project" value="TreeGrafter"/>
</dbReference>
<evidence type="ECO:0000256" key="2">
    <source>
        <dbReference type="ARBA" id="ARBA00022679"/>
    </source>
</evidence>
<dbReference type="GO" id="GO:0005739">
    <property type="term" value="C:mitochondrion"/>
    <property type="evidence" value="ECO:0007669"/>
    <property type="project" value="TreeGrafter"/>
</dbReference>
<dbReference type="AlphaFoldDB" id="A0A559MMF5"/>
<sequence length="493" mass="55926">MVHVTFETYLLILQKHPQLRMLRQTLNLLKHATMAKKPPKDPLIVVLGATGTGKSQLAVDLATRLNGEIINSDAMQMYDGLPIVTNRITVEEQKGVPHHLLGFVPLDEAPWSVSIFKTKASQIIKEIRSRGRLPILVGGTHYYTQSLLFADSLVSSQDGEEQAQPHREEQYASEKFPILAGPTEAMLERLREVDPVMAKRWHQNDRRKIQRSLEIFLTTGKRASDIYAEQKQRKVLSKESTLEDSGLPISPVASGSTLLFWVHSKSDVLKQRLNSRVEKMLKAGLLDEVKSMNDFLDSQAEAGIDVDLTRGIWVSIGWKEFVPYLNALKSRTTSPEYLDALYEVSVERMKAAHRQYAKRQVRWIRIKLASALSDEDSLDKLYILDSSDVSQFDSAVSGPAIDTTASFLKGEVPPPPPELSEANKQFLTPVRDSKDLDFRRECEICNVTAVVEEQWIRHLQSRRHRSQEKRQLRNDGSGRFHRKAEDLPVTEIT</sequence>
<dbReference type="PANTHER" id="PTHR11088">
    <property type="entry name" value="TRNA DIMETHYLALLYLTRANSFERASE"/>
    <property type="match status" value="1"/>
</dbReference>
<keyword evidence="3 5" id="KW-0547">Nucleotide-binding</keyword>
<dbReference type="InterPro" id="IPR030666">
    <property type="entry name" value="IPP_transferase_euk"/>
</dbReference>
<dbReference type="NCBIfam" id="TIGR00174">
    <property type="entry name" value="miaA"/>
    <property type="match status" value="1"/>
</dbReference>
<accession>A0A559MMF5</accession>
<dbReference type="InterPro" id="IPR018022">
    <property type="entry name" value="IPT"/>
</dbReference>
<dbReference type="Gene3D" id="3.40.50.300">
    <property type="entry name" value="P-loop containing nucleotide triphosphate hydrolases"/>
    <property type="match status" value="1"/>
</dbReference>
<evidence type="ECO:0000313" key="11">
    <source>
        <dbReference type="Proteomes" id="UP000315522"/>
    </source>
</evidence>
<evidence type="ECO:0000256" key="5">
    <source>
        <dbReference type="PIRNR" id="PIRNR039110"/>
    </source>
</evidence>
<dbReference type="Gene3D" id="1.10.20.140">
    <property type="match status" value="1"/>
</dbReference>
<evidence type="ECO:0000256" key="8">
    <source>
        <dbReference type="SAM" id="MobiDB-lite"/>
    </source>
</evidence>
<dbReference type="EC" id="2.5.1.75" evidence="5 6"/>
<keyword evidence="5 6" id="KW-0819">tRNA processing</keyword>
<evidence type="ECO:0000256" key="6">
    <source>
        <dbReference type="RuleBase" id="RU003783"/>
    </source>
</evidence>
<dbReference type="PANTHER" id="PTHR11088:SF89">
    <property type="entry name" value="TRNA DIMETHYLALLYLTRANSFERASE"/>
    <property type="match status" value="1"/>
</dbReference>
<dbReference type="InterPro" id="IPR013087">
    <property type="entry name" value="Znf_C2H2_type"/>
</dbReference>
<evidence type="ECO:0000256" key="3">
    <source>
        <dbReference type="ARBA" id="ARBA00022741"/>
    </source>
</evidence>
<comment type="function">
    <text evidence="5">Catalyzes the transfer of a dimethylallyl group onto the adenine at position 37.</text>
</comment>
<comment type="similarity">
    <text evidence="1 5 7">Belongs to the IPP transferase family.</text>
</comment>
<reference evidence="10 11" key="1">
    <citation type="submission" date="2018-05" db="EMBL/GenBank/DDBJ databases">
        <title>Genome sequencing and assembly of the regulated plant pathogen Lachnellula willkommii and related sister species for the development of diagnostic species identification markers.</title>
        <authorList>
            <person name="Giroux E."/>
            <person name="Bilodeau G."/>
        </authorList>
    </citation>
    <scope>NUCLEOTIDE SEQUENCE [LARGE SCALE GENOMIC DNA]</scope>
    <source>
        <strain evidence="10 11">CBS 172.35</strain>
    </source>
</reference>
<dbReference type="Pfam" id="PF01715">
    <property type="entry name" value="IPPT"/>
    <property type="match status" value="1"/>
</dbReference>
<name>A0A559MMF5_9HELO</name>
<dbReference type="Proteomes" id="UP000315522">
    <property type="component" value="Unassembled WGS sequence"/>
</dbReference>